<gene>
    <name evidence="3" type="ORF">Dacsa_0094</name>
</gene>
<dbReference type="KEGG" id="dsl:Dacsa_0094"/>
<keyword evidence="4" id="KW-1185">Reference proteome</keyword>
<dbReference type="Pfam" id="PF01969">
    <property type="entry name" value="Ni_insertion"/>
    <property type="match status" value="1"/>
</dbReference>
<evidence type="ECO:0000313" key="3">
    <source>
        <dbReference type="EMBL" id="AFZ48912.1"/>
    </source>
</evidence>
<keyword evidence="2" id="KW-0456">Lyase</keyword>
<dbReference type="OrthoDB" id="9765625at2"/>
<dbReference type="RefSeq" id="WP_015227925.1">
    <property type="nucleotide sequence ID" value="NC_019780.1"/>
</dbReference>
<dbReference type="Proteomes" id="UP000010482">
    <property type="component" value="Chromosome"/>
</dbReference>
<dbReference type="AlphaFoldDB" id="K9YR13"/>
<dbReference type="PATRIC" id="fig|13035.3.peg.104"/>
<evidence type="ECO:0000256" key="1">
    <source>
        <dbReference type="ARBA" id="ARBA00022596"/>
    </source>
</evidence>
<dbReference type="NCBIfam" id="TIGR00299">
    <property type="entry name" value="nickel pincer cofactor biosynthesis protein LarC"/>
    <property type="match status" value="1"/>
</dbReference>
<dbReference type="HAMAP" id="MF_01074">
    <property type="entry name" value="LarC"/>
    <property type="match status" value="1"/>
</dbReference>
<dbReference type="GO" id="GO:0016151">
    <property type="term" value="F:nickel cation binding"/>
    <property type="evidence" value="ECO:0007669"/>
    <property type="project" value="UniProtKB-UniRule"/>
</dbReference>
<name>K9YR13_DACS8</name>
<protein>
    <recommendedName>
        <fullName evidence="2">Putative nickel insertion protein</fullName>
    </recommendedName>
</protein>
<dbReference type="eggNOG" id="COG1641">
    <property type="taxonomic scope" value="Bacteria"/>
</dbReference>
<dbReference type="STRING" id="13035.Dacsa_0094"/>
<accession>K9YR13</accession>
<comment type="similarity">
    <text evidence="2">Belongs to the LarC family.</text>
</comment>
<evidence type="ECO:0000313" key="4">
    <source>
        <dbReference type="Proteomes" id="UP000010482"/>
    </source>
</evidence>
<reference evidence="3" key="1">
    <citation type="submission" date="2012-04" db="EMBL/GenBank/DDBJ databases">
        <title>Finished genome of Dactylococcopsis salina PCC 8305.</title>
        <authorList>
            <consortium name="US DOE Joint Genome Institute"/>
            <person name="Gugger M."/>
            <person name="Coursin T."/>
            <person name="Rippka R."/>
            <person name="Tandeau De Marsac N."/>
            <person name="Huntemann M."/>
            <person name="Wei C.-L."/>
            <person name="Han J."/>
            <person name="Detter J.C."/>
            <person name="Han C."/>
            <person name="Tapia R."/>
            <person name="Daligault H."/>
            <person name="Chen A."/>
            <person name="Krypides N."/>
            <person name="Mavromatis K."/>
            <person name="Markowitz V."/>
            <person name="Szeto E."/>
            <person name="Ivanova N."/>
            <person name="Ovchinnikova G."/>
            <person name="Pagani I."/>
            <person name="Pati A."/>
            <person name="Goodwin L."/>
            <person name="Peters L."/>
            <person name="Pitluck S."/>
            <person name="Woyke T."/>
            <person name="Kerfeld C."/>
        </authorList>
    </citation>
    <scope>NUCLEOTIDE SEQUENCE [LARGE SCALE GENOMIC DNA]</scope>
    <source>
        <strain evidence="3">PCC 8305</strain>
    </source>
</reference>
<dbReference type="EMBL" id="CP003944">
    <property type="protein sequence ID" value="AFZ48912.1"/>
    <property type="molecule type" value="Genomic_DNA"/>
</dbReference>
<evidence type="ECO:0000256" key="2">
    <source>
        <dbReference type="HAMAP-Rule" id="MF_01074"/>
    </source>
</evidence>
<proteinExistence type="inferred from homology"/>
<dbReference type="InterPro" id="IPR002822">
    <property type="entry name" value="Ni_insertion"/>
</dbReference>
<dbReference type="Gene3D" id="3.10.20.300">
    <property type="entry name" value="mk0293 like domain"/>
    <property type="match status" value="1"/>
</dbReference>
<keyword evidence="1 2" id="KW-0533">Nickel</keyword>
<dbReference type="Gene3D" id="3.30.70.1380">
    <property type="entry name" value="Transcriptional regulatory protein pf0864 domain like"/>
    <property type="match status" value="1"/>
</dbReference>
<dbReference type="PANTHER" id="PTHR36566">
    <property type="entry name" value="NICKEL INSERTION PROTEIN-RELATED"/>
    <property type="match status" value="1"/>
</dbReference>
<dbReference type="HOGENOM" id="CLU_028523_2_1_3"/>
<sequence length="388" mass="42580">MTKVVYFDCPTGIAGDMCLGALVDAGFPMDYLTSELKRLGLSSEYQLSADSVSHNGQVATKVEVTVSSTHPPHRHLPDIEALIKNANLPNQVERWSIAVFKQLAIAEGKVHGVSPDQVHFHEVGATDAIVDIVGTCLGLHWLGIETIYCSAFPTGGGTVKASHGELPVPVPAVIKLWESRNVPIYSNGINKELVTPTGAALMVTLATRFGRFPEMTVEKVGLGGGNRRLSLPNILRLWVGESIEQESLETVAVLETQIDDVSPQVLAYCCDLLFNVGALDVFTQGVTMKKSRLGTLVTVICPVAKVPDCEEILFRETSTIGIRRQFQQRNALKREIQEVETGFGKVRVKVAFFRDKVINRQPEYEDCLKLAQKHKIPLLEVQKAVLNQ</sequence>
<dbReference type="GO" id="GO:0016829">
    <property type="term" value="F:lyase activity"/>
    <property type="evidence" value="ECO:0007669"/>
    <property type="project" value="UniProtKB-UniRule"/>
</dbReference>
<organism evidence="3 4">
    <name type="scientific">Dactylococcopsis salina (strain PCC 8305)</name>
    <name type="common">Myxobactron salinum</name>
    <dbReference type="NCBI Taxonomy" id="13035"/>
    <lineage>
        <taxon>Bacteria</taxon>
        <taxon>Bacillati</taxon>
        <taxon>Cyanobacteriota</taxon>
        <taxon>Cyanophyceae</taxon>
        <taxon>Nodosilineales</taxon>
        <taxon>Cymatolegaceae</taxon>
        <taxon>Dactylococcopsis</taxon>
    </lineage>
</organism>
<dbReference type="PANTHER" id="PTHR36566:SF1">
    <property type="entry name" value="PYRIDINIUM-3,5-BISTHIOCARBOXYLIC ACID MONONUCLEOTIDE NICKEL INSERTION PROTEIN"/>
    <property type="match status" value="1"/>
</dbReference>